<evidence type="ECO:0000313" key="2">
    <source>
        <dbReference type="EMBL" id="MDP9824416.1"/>
    </source>
</evidence>
<dbReference type="InterPro" id="IPR007627">
    <property type="entry name" value="RNA_pol_sigma70_r2"/>
</dbReference>
<feature type="domain" description="RNA polymerase sigma-70 region 2" evidence="1">
    <location>
        <begin position="42"/>
        <end position="83"/>
    </location>
</feature>
<dbReference type="Gene3D" id="1.10.1740.10">
    <property type="match status" value="1"/>
</dbReference>
<dbReference type="Pfam" id="PF04542">
    <property type="entry name" value="Sigma70_r2"/>
    <property type="match status" value="1"/>
</dbReference>
<sequence>MLTLPESRNFKQSRDLSIWIVGTESEQEPWARSRAGGAFGALFDRHHPGIYRRPLSLTSDRSAAEDVVATVFLELWRRRDAVRVVEGSVLA</sequence>
<organism evidence="2 3">
    <name type="scientific">Kineosporia succinea</name>
    <dbReference type="NCBI Taxonomy" id="84632"/>
    <lineage>
        <taxon>Bacteria</taxon>
        <taxon>Bacillati</taxon>
        <taxon>Actinomycetota</taxon>
        <taxon>Actinomycetes</taxon>
        <taxon>Kineosporiales</taxon>
        <taxon>Kineosporiaceae</taxon>
        <taxon>Kineosporia</taxon>
    </lineage>
</organism>
<evidence type="ECO:0000259" key="1">
    <source>
        <dbReference type="Pfam" id="PF04542"/>
    </source>
</evidence>
<name>A0ABT9NVR6_9ACTN</name>
<evidence type="ECO:0000313" key="3">
    <source>
        <dbReference type="Proteomes" id="UP001235712"/>
    </source>
</evidence>
<reference evidence="2 3" key="1">
    <citation type="submission" date="2023-07" db="EMBL/GenBank/DDBJ databases">
        <title>Sequencing the genomes of 1000 actinobacteria strains.</title>
        <authorList>
            <person name="Klenk H.-P."/>
        </authorList>
    </citation>
    <scope>NUCLEOTIDE SEQUENCE [LARGE SCALE GENOMIC DNA]</scope>
    <source>
        <strain evidence="2 3">DSM 44388</strain>
    </source>
</reference>
<comment type="caution">
    <text evidence="2">The sequence shown here is derived from an EMBL/GenBank/DDBJ whole genome shotgun (WGS) entry which is preliminary data.</text>
</comment>
<dbReference type="InterPro" id="IPR013325">
    <property type="entry name" value="RNA_pol_sigma_r2"/>
</dbReference>
<accession>A0ABT9NVR6</accession>
<dbReference type="EMBL" id="JAUSQZ010000001">
    <property type="protein sequence ID" value="MDP9824416.1"/>
    <property type="molecule type" value="Genomic_DNA"/>
</dbReference>
<dbReference type="SUPFAM" id="SSF88946">
    <property type="entry name" value="Sigma2 domain of RNA polymerase sigma factors"/>
    <property type="match status" value="1"/>
</dbReference>
<proteinExistence type="predicted"/>
<dbReference type="Proteomes" id="UP001235712">
    <property type="component" value="Unassembled WGS sequence"/>
</dbReference>
<gene>
    <name evidence="2" type="ORF">J2S57_000165</name>
</gene>
<protein>
    <recommendedName>
        <fullName evidence="1">RNA polymerase sigma-70 region 2 domain-containing protein</fullName>
    </recommendedName>
</protein>
<keyword evidence="3" id="KW-1185">Reference proteome</keyword>
<dbReference type="RefSeq" id="WP_307236937.1">
    <property type="nucleotide sequence ID" value="NZ_JAUSQZ010000001.1"/>
</dbReference>